<evidence type="ECO:0000256" key="1">
    <source>
        <dbReference type="SAM" id="MobiDB-lite"/>
    </source>
</evidence>
<proteinExistence type="predicted"/>
<keyword evidence="3" id="KW-1185">Reference proteome</keyword>
<sequence>MITLDPDMVGNLEPVSKLTTTLSTTSSLAAPGKDKSKSKPQPAQRTEIPFARLPRIDRLRMSGKIDDSEDRGSAQDEGDGGEEGDEETKKKNREEREKRKMRGKGKSMKRYLRKQRKNVVDPAAIAIRAKLEKQREEKKRAVAEAAAGRTGEGKKASALDRFKRSK</sequence>
<accession>A0A067TUG8</accession>
<reference evidence="3" key="1">
    <citation type="journal article" date="2014" name="Proc. Natl. Acad. Sci. U.S.A.">
        <title>Extensive sampling of basidiomycete genomes demonstrates inadequacy of the white-rot/brown-rot paradigm for wood decay fungi.</title>
        <authorList>
            <person name="Riley R."/>
            <person name="Salamov A.A."/>
            <person name="Brown D.W."/>
            <person name="Nagy L.G."/>
            <person name="Floudas D."/>
            <person name="Held B.W."/>
            <person name="Levasseur A."/>
            <person name="Lombard V."/>
            <person name="Morin E."/>
            <person name="Otillar R."/>
            <person name="Lindquist E.A."/>
            <person name="Sun H."/>
            <person name="LaButti K.M."/>
            <person name="Schmutz J."/>
            <person name="Jabbour D."/>
            <person name="Luo H."/>
            <person name="Baker S.E."/>
            <person name="Pisabarro A.G."/>
            <person name="Walton J.D."/>
            <person name="Blanchette R.A."/>
            <person name="Henrissat B."/>
            <person name="Martin F."/>
            <person name="Cullen D."/>
            <person name="Hibbett D.S."/>
            <person name="Grigoriev I.V."/>
        </authorList>
    </citation>
    <scope>NUCLEOTIDE SEQUENCE [LARGE SCALE GENOMIC DNA]</scope>
    <source>
        <strain evidence="3">CBS 339.88</strain>
    </source>
</reference>
<feature type="compositionally biased region" description="Low complexity" evidence="1">
    <location>
        <begin position="18"/>
        <end position="28"/>
    </location>
</feature>
<dbReference type="EMBL" id="KL142367">
    <property type="protein sequence ID" value="KDR85947.1"/>
    <property type="molecule type" value="Genomic_DNA"/>
</dbReference>
<feature type="compositionally biased region" description="Basic and acidic residues" evidence="1">
    <location>
        <begin position="151"/>
        <end position="166"/>
    </location>
</feature>
<dbReference type="STRING" id="685588.A0A067TUG8"/>
<name>A0A067TUG8_GALM3</name>
<feature type="compositionally biased region" description="Acidic residues" evidence="1">
    <location>
        <begin position="76"/>
        <end position="86"/>
    </location>
</feature>
<feature type="compositionally biased region" description="Basic and acidic residues" evidence="1">
    <location>
        <begin position="54"/>
        <end position="74"/>
    </location>
</feature>
<evidence type="ECO:0000313" key="3">
    <source>
        <dbReference type="Proteomes" id="UP000027222"/>
    </source>
</evidence>
<dbReference type="AlphaFoldDB" id="A0A067TUG8"/>
<feature type="region of interest" description="Disordered" evidence="1">
    <location>
        <begin position="1"/>
        <end position="116"/>
    </location>
</feature>
<gene>
    <name evidence="2" type="ORF">GALMADRAFT_395963</name>
</gene>
<organism evidence="2 3">
    <name type="scientific">Galerina marginata (strain CBS 339.88)</name>
    <dbReference type="NCBI Taxonomy" id="685588"/>
    <lineage>
        <taxon>Eukaryota</taxon>
        <taxon>Fungi</taxon>
        <taxon>Dikarya</taxon>
        <taxon>Basidiomycota</taxon>
        <taxon>Agaricomycotina</taxon>
        <taxon>Agaricomycetes</taxon>
        <taxon>Agaricomycetidae</taxon>
        <taxon>Agaricales</taxon>
        <taxon>Agaricineae</taxon>
        <taxon>Strophariaceae</taxon>
        <taxon>Galerina</taxon>
    </lineage>
</organism>
<dbReference type="HOGENOM" id="CLU_1602832_0_0_1"/>
<feature type="region of interest" description="Disordered" evidence="1">
    <location>
        <begin position="131"/>
        <end position="166"/>
    </location>
</feature>
<feature type="compositionally biased region" description="Basic and acidic residues" evidence="1">
    <location>
        <begin position="87"/>
        <end position="98"/>
    </location>
</feature>
<protein>
    <submittedName>
        <fullName evidence="2">Uncharacterized protein</fullName>
    </submittedName>
</protein>
<dbReference type="Proteomes" id="UP000027222">
    <property type="component" value="Unassembled WGS sequence"/>
</dbReference>
<evidence type="ECO:0000313" key="2">
    <source>
        <dbReference type="EMBL" id="KDR85947.1"/>
    </source>
</evidence>
<feature type="compositionally biased region" description="Basic residues" evidence="1">
    <location>
        <begin position="99"/>
        <end position="116"/>
    </location>
</feature>
<feature type="compositionally biased region" description="Basic and acidic residues" evidence="1">
    <location>
        <begin position="131"/>
        <end position="142"/>
    </location>
</feature>